<accession>A0ABP7YYK4</accession>
<dbReference type="Proteomes" id="UP001500101">
    <property type="component" value="Unassembled WGS sequence"/>
</dbReference>
<proteinExistence type="predicted"/>
<organism evidence="1 2">
    <name type="scientific">Sphingobacterium kyonggiense</name>
    <dbReference type="NCBI Taxonomy" id="714075"/>
    <lineage>
        <taxon>Bacteria</taxon>
        <taxon>Pseudomonadati</taxon>
        <taxon>Bacteroidota</taxon>
        <taxon>Sphingobacteriia</taxon>
        <taxon>Sphingobacteriales</taxon>
        <taxon>Sphingobacteriaceae</taxon>
        <taxon>Sphingobacterium</taxon>
    </lineage>
</organism>
<keyword evidence="2" id="KW-1185">Reference proteome</keyword>
<reference evidence="2" key="1">
    <citation type="journal article" date="2019" name="Int. J. Syst. Evol. Microbiol.">
        <title>The Global Catalogue of Microorganisms (GCM) 10K type strain sequencing project: providing services to taxonomists for standard genome sequencing and annotation.</title>
        <authorList>
            <consortium name="The Broad Institute Genomics Platform"/>
            <consortium name="The Broad Institute Genome Sequencing Center for Infectious Disease"/>
            <person name="Wu L."/>
            <person name="Ma J."/>
        </authorList>
    </citation>
    <scope>NUCLEOTIDE SEQUENCE [LARGE SCALE GENOMIC DNA]</scope>
    <source>
        <strain evidence="2">JCM 16704</strain>
    </source>
</reference>
<evidence type="ECO:0000313" key="1">
    <source>
        <dbReference type="EMBL" id="GAA4143648.1"/>
    </source>
</evidence>
<dbReference type="EMBL" id="BAAAZI010000011">
    <property type="protein sequence ID" value="GAA4143648.1"/>
    <property type="molecule type" value="Genomic_DNA"/>
</dbReference>
<protein>
    <submittedName>
        <fullName evidence="1">Uncharacterized protein</fullName>
    </submittedName>
</protein>
<name>A0ABP7YYK4_9SPHI</name>
<comment type="caution">
    <text evidence="1">The sequence shown here is derived from an EMBL/GenBank/DDBJ whole genome shotgun (WGS) entry which is preliminary data.</text>
</comment>
<dbReference type="RefSeq" id="WP_344675160.1">
    <property type="nucleotide sequence ID" value="NZ_BAAAZI010000011.1"/>
</dbReference>
<sequence>MESQEIQDIISKIATALSCDFVVNTQDWGLQLLSESLPFDLYLGTYSNRELSNTSKKPHIWINPEQFKREETKLLNRLLVLAGKAKKVFARQTVLARIDKKVAMGFQKEHHLQVPLPGKYRYGLFWNGELVSVAIFSGSRRMRNRGEDYRSFELLRFCHKGDLLVIGGLSKLLKGFTTDFRPNDIMTYVDMDWSQSSSLEVVGFKELDRRAGQEYWITEDQQYLIADEDTREELQRAYPEGYLHVNTGSIKLLLVVQKPV</sequence>
<evidence type="ECO:0000313" key="2">
    <source>
        <dbReference type="Proteomes" id="UP001500101"/>
    </source>
</evidence>
<gene>
    <name evidence="1" type="ORF">GCM10022216_25710</name>
</gene>